<sequence length="522" mass="60087">MDALAPKKKAKLHEVADLMLEIFNTLARMRYLEPEWIQPGPHDLSTMMPFYASLGLDPSIIYLYSILPYLDPLHASKVDFFGPSDFADFRDEQDVVDGRDPVYAHEPEMAMRPWMTPLSRMRNHRTVLIYDAKRHVVGMFEGESDGSCDPNLYEGVIFQKLDDDGQVLSCFKRREDGTEEECDAPDWDNISDEEDDEEEDEEEEDEDGDGDEDINHWDEMDSRPAGNVLRDIIRWYRELVETPGGGENTAWTWRKELVAPLYRKHGWPGESFDGDAFLADKLRAEAAEAAKKDAEAPERRRIWLERHKEGEAFVMLQRQEKLAAAKTVDEEWVARWEIWQAEQTTRYMQQEAKKAEESISPYGGRQKPEDLPLWELREVQKEFLLAGRGLEELKKASPSPPTPEALRSAEQRLVIYEKAYAASLADAERLCPGRAPFPLHTDTSLLRGRHEELSTMLGELEEECAGIRDWVAQLSDGADEARKLGQNALHEKEERRLSVQKYAEEAWERLSKEQEKARVDAS</sequence>
<feature type="region of interest" description="Disordered" evidence="1">
    <location>
        <begin position="175"/>
        <end position="222"/>
    </location>
</feature>
<proteinExistence type="predicted"/>
<reference evidence="3" key="1">
    <citation type="journal article" date="2023" name="Mol. Phylogenet. Evol.">
        <title>Genome-scale phylogeny and comparative genomics of the fungal order Sordariales.</title>
        <authorList>
            <person name="Hensen N."/>
            <person name="Bonometti L."/>
            <person name="Westerberg I."/>
            <person name="Brannstrom I.O."/>
            <person name="Guillou S."/>
            <person name="Cros-Aarteil S."/>
            <person name="Calhoun S."/>
            <person name="Haridas S."/>
            <person name="Kuo A."/>
            <person name="Mondo S."/>
            <person name="Pangilinan J."/>
            <person name="Riley R."/>
            <person name="LaButti K."/>
            <person name="Andreopoulos B."/>
            <person name="Lipzen A."/>
            <person name="Chen C."/>
            <person name="Yan M."/>
            <person name="Daum C."/>
            <person name="Ng V."/>
            <person name="Clum A."/>
            <person name="Steindorff A."/>
            <person name="Ohm R.A."/>
            <person name="Martin F."/>
            <person name="Silar P."/>
            <person name="Natvig D.O."/>
            <person name="Lalanne C."/>
            <person name="Gautier V."/>
            <person name="Ament-Velasquez S.L."/>
            <person name="Kruys A."/>
            <person name="Hutchinson M.I."/>
            <person name="Powell A.J."/>
            <person name="Barry K."/>
            <person name="Miller A.N."/>
            <person name="Grigoriev I.V."/>
            <person name="Debuchy R."/>
            <person name="Gladieux P."/>
            <person name="Hiltunen Thoren M."/>
            <person name="Johannesson H."/>
        </authorList>
    </citation>
    <scope>NUCLEOTIDE SEQUENCE [LARGE SCALE GENOMIC DNA]</scope>
    <source>
        <strain evidence="3">CBS 284.82</strain>
    </source>
</reference>
<organism evidence="2 3">
    <name type="scientific">Parachaetomium inaequale</name>
    <dbReference type="NCBI Taxonomy" id="2588326"/>
    <lineage>
        <taxon>Eukaryota</taxon>
        <taxon>Fungi</taxon>
        <taxon>Dikarya</taxon>
        <taxon>Ascomycota</taxon>
        <taxon>Pezizomycotina</taxon>
        <taxon>Sordariomycetes</taxon>
        <taxon>Sordariomycetidae</taxon>
        <taxon>Sordariales</taxon>
        <taxon>Chaetomiaceae</taxon>
        <taxon>Parachaetomium</taxon>
    </lineage>
</organism>
<gene>
    <name evidence="2" type="ORF">C8A01DRAFT_45872</name>
</gene>
<name>A0AAN6SSN7_9PEZI</name>
<accession>A0AAN6SSN7</accession>
<dbReference type="Proteomes" id="UP001303115">
    <property type="component" value="Unassembled WGS sequence"/>
</dbReference>
<comment type="caution">
    <text evidence="2">The sequence shown here is derived from an EMBL/GenBank/DDBJ whole genome shotgun (WGS) entry which is preliminary data.</text>
</comment>
<evidence type="ECO:0000313" key="2">
    <source>
        <dbReference type="EMBL" id="KAK4040850.1"/>
    </source>
</evidence>
<keyword evidence="3" id="KW-1185">Reference proteome</keyword>
<evidence type="ECO:0000313" key="3">
    <source>
        <dbReference type="Proteomes" id="UP001303115"/>
    </source>
</evidence>
<evidence type="ECO:0000256" key="1">
    <source>
        <dbReference type="SAM" id="MobiDB-lite"/>
    </source>
</evidence>
<feature type="compositionally biased region" description="Basic and acidic residues" evidence="1">
    <location>
        <begin position="213"/>
        <end position="222"/>
    </location>
</feature>
<dbReference type="EMBL" id="MU854368">
    <property type="protein sequence ID" value="KAK4040850.1"/>
    <property type="molecule type" value="Genomic_DNA"/>
</dbReference>
<dbReference type="AlphaFoldDB" id="A0AAN6SSN7"/>
<protein>
    <submittedName>
        <fullName evidence="2">Uncharacterized protein</fullName>
    </submittedName>
</protein>
<feature type="compositionally biased region" description="Acidic residues" evidence="1">
    <location>
        <begin position="177"/>
        <end position="212"/>
    </location>
</feature>